<dbReference type="OrthoDB" id="5653691at2"/>
<dbReference type="RefSeq" id="WP_058458417.1">
    <property type="nucleotide sequence ID" value="NZ_CAAAIY010000032.1"/>
</dbReference>
<dbReference type="AlphaFoldDB" id="A0A0W0RXF8"/>
<evidence type="ECO:0000313" key="1">
    <source>
        <dbReference type="EMBL" id="KTC75895.1"/>
    </source>
</evidence>
<comment type="caution">
    <text evidence="1">The sequence shown here is derived from an EMBL/GenBank/DDBJ whole genome shotgun (WGS) entry which is preliminary data.</text>
</comment>
<keyword evidence="2" id="KW-1185">Reference proteome</keyword>
<reference evidence="1 2" key="1">
    <citation type="submission" date="2015-11" db="EMBL/GenBank/DDBJ databases">
        <title>Genomic analysis of 38 Legionella species identifies large and diverse effector repertoires.</title>
        <authorList>
            <person name="Burstein D."/>
            <person name="Amaro F."/>
            <person name="Zusman T."/>
            <person name="Lifshitz Z."/>
            <person name="Cohen O."/>
            <person name="Gilbert J.A."/>
            <person name="Pupko T."/>
            <person name="Shuman H.A."/>
            <person name="Segal G."/>
        </authorList>
    </citation>
    <scope>NUCLEOTIDE SEQUENCE [LARGE SCALE GENOMIC DNA]</scope>
    <source>
        <strain evidence="1 2">WIGA</strain>
    </source>
</reference>
<accession>A0A0W0RXF8</accession>
<dbReference type="InterPro" id="IPR009444">
    <property type="entry name" value="Conjugal_tfr_TraD_a-type"/>
</dbReference>
<gene>
    <name evidence="1" type="ORF">Lboz_0723</name>
</gene>
<proteinExistence type="predicted"/>
<dbReference type="Proteomes" id="UP000054695">
    <property type="component" value="Unassembled WGS sequence"/>
</dbReference>
<name>A0A0W0RXF8_LEGBO</name>
<dbReference type="EMBL" id="LNXU01000007">
    <property type="protein sequence ID" value="KTC75895.1"/>
    <property type="molecule type" value="Genomic_DNA"/>
</dbReference>
<organism evidence="1 2">
    <name type="scientific">Legionella bozemanae</name>
    <name type="common">Fluoribacter bozemanae</name>
    <dbReference type="NCBI Taxonomy" id="447"/>
    <lineage>
        <taxon>Bacteria</taxon>
        <taxon>Pseudomonadati</taxon>
        <taxon>Pseudomonadota</taxon>
        <taxon>Gammaproteobacteria</taxon>
        <taxon>Legionellales</taxon>
        <taxon>Legionellaceae</taxon>
        <taxon>Legionella</taxon>
    </lineage>
</organism>
<dbReference type="STRING" id="447.Lboz_0723"/>
<evidence type="ECO:0000313" key="2">
    <source>
        <dbReference type="Proteomes" id="UP000054695"/>
    </source>
</evidence>
<sequence length="88" mass="10228">MSIHDQIKRQQQVIVRYEKSIVLERLKKRKADTRRKIELGGLVIKSGMDGFNKSVILGALDYSLSLLREDEDYTNLFETKGNNLFLNK</sequence>
<protein>
    <submittedName>
        <fullName evidence="1">Protein TraD</fullName>
    </submittedName>
</protein>
<dbReference type="Pfam" id="PF06412">
    <property type="entry name" value="TraD"/>
    <property type="match status" value="1"/>
</dbReference>
<dbReference type="PATRIC" id="fig|447.4.peg.775"/>